<accession>A0A498LWB7</accession>
<feature type="transmembrane region" description="Helical" evidence="2">
    <location>
        <begin position="104"/>
        <end position="125"/>
    </location>
</feature>
<evidence type="ECO:0000256" key="2">
    <source>
        <dbReference type="SAM" id="Phobius"/>
    </source>
</evidence>
<dbReference type="Proteomes" id="UP000290572">
    <property type="component" value="Unassembled WGS sequence"/>
</dbReference>
<keyword evidence="4" id="KW-1185">Reference proteome</keyword>
<keyword evidence="2" id="KW-0812">Transmembrane</keyword>
<comment type="caution">
    <text evidence="3">The sequence shown here is derived from an EMBL/GenBank/DDBJ whole genome shotgun (WGS) entry which is preliminary data.</text>
</comment>
<keyword evidence="2" id="KW-0472">Membrane</keyword>
<evidence type="ECO:0000313" key="4">
    <source>
        <dbReference type="Proteomes" id="UP000290572"/>
    </source>
</evidence>
<name>A0A498LWB7_LABRO</name>
<dbReference type="EMBL" id="QBIY01013044">
    <property type="protein sequence ID" value="RXN12501.1"/>
    <property type="molecule type" value="Genomic_DNA"/>
</dbReference>
<feature type="region of interest" description="Disordered" evidence="1">
    <location>
        <begin position="1"/>
        <end position="47"/>
    </location>
</feature>
<evidence type="ECO:0000256" key="1">
    <source>
        <dbReference type="SAM" id="MobiDB-lite"/>
    </source>
</evidence>
<reference evidence="3 4" key="1">
    <citation type="submission" date="2018-03" db="EMBL/GenBank/DDBJ databases">
        <title>Draft genome sequence of Rohu Carp (Labeo rohita).</title>
        <authorList>
            <person name="Das P."/>
            <person name="Kushwaha B."/>
            <person name="Joshi C.G."/>
            <person name="Kumar D."/>
            <person name="Nagpure N.S."/>
            <person name="Sahoo L."/>
            <person name="Das S.P."/>
            <person name="Bit A."/>
            <person name="Patnaik S."/>
            <person name="Meher P.K."/>
            <person name="Jayasankar P."/>
            <person name="Koringa P.G."/>
            <person name="Patel N.V."/>
            <person name="Hinsu A.T."/>
            <person name="Kumar R."/>
            <person name="Pandey M."/>
            <person name="Agarwal S."/>
            <person name="Srivastava S."/>
            <person name="Singh M."/>
            <person name="Iquebal M.A."/>
            <person name="Jaiswal S."/>
            <person name="Angadi U.B."/>
            <person name="Kumar N."/>
            <person name="Raza M."/>
            <person name="Shah T.M."/>
            <person name="Rai A."/>
            <person name="Jena J.K."/>
        </authorList>
    </citation>
    <scope>NUCLEOTIDE SEQUENCE [LARGE SCALE GENOMIC DNA]</scope>
    <source>
        <strain evidence="3">DASCIFA01</strain>
        <tissue evidence="3">Testis</tissue>
    </source>
</reference>
<gene>
    <name evidence="3" type="ORF">ROHU_029541</name>
</gene>
<protein>
    <submittedName>
        <fullName evidence="3">Uncharacterized protein</fullName>
    </submittedName>
</protein>
<feature type="compositionally biased region" description="Basic and acidic residues" evidence="1">
    <location>
        <begin position="8"/>
        <end position="17"/>
    </location>
</feature>
<proteinExistence type="predicted"/>
<feature type="compositionally biased region" description="Polar residues" evidence="1">
    <location>
        <begin position="31"/>
        <end position="40"/>
    </location>
</feature>
<evidence type="ECO:0000313" key="3">
    <source>
        <dbReference type="EMBL" id="RXN12501.1"/>
    </source>
</evidence>
<sequence>MSRVGFKTLKDREEYQHPPEGGALRGPVPQTGEQPMSSQGPEKGEFLVPGRSLRTLSSERGEPSSCVRSEDAERHLPINVLSVSVLSFHWPMDFKTSGAARCSSATIAVLAIVFLSTPIASNAAFMDFPFLKASRVSRFSQGLRMRQTDLMEDGVASSSRTLSRMTAVVRKYNRGRFGAAWRRNKEWVLRRAYTVRFLRLYELACDFFWLSEEIVSSRIVGACMVCEKLRDEQSALRALPDLTIIFKHVKKLRELSD</sequence>
<organism evidence="3 4">
    <name type="scientific">Labeo rohita</name>
    <name type="common">Indian major carp</name>
    <name type="synonym">Cyprinus rohita</name>
    <dbReference type="NCBI Taxonomy" id="84645"/>
    <lineage>
        <taxon>Eukaryota</taxon>
        <taxon>Metazoa</taxon>
        <taxon>Chordata</taxon>
        <taxon>Craniata</taxon>
        <taxon>Vertebrata</taxon>
        <taxon>Euteleostomi</taxon>
        <taxon>Actinopterygii</taxon>
        <taxon>Neopterygii</taxon>
        <taxon>Teleostei</taxon>
        <taxon>Ostariophysi</taxon>
        <taxon>Cypriniformes</taxon>
        <taxon>Cyprinidae</taxon>
        <taxon>Labeoninae</taxon>
        <taxon>Labeonini</taxon>
        <taxon>Labeo</taxon>
    </lineage>
</organism>
<dbReference type="AlphaFoldDB" id="A0A498LWB7"/>
<keyword evidence="2" id="KW-1133">Transmembrane helix</keyword>